<protein>
    <submittedName>
        <fullName evidence="1">Uncharacterized protein</fullName>
    </submittedName>
</protein>
<dbReference type="EMBL" id="OV725083">
    <property type="protein sequence ID" value="CAH1408374.1"/>
    <property type="molecule type" value="Genomic_DNA"/>
</dbReference>
<organism evidence="1 2">
    <name type="scientific">Nezara viridula</name>
    <name type="common">Southern green stink bug</name>
    <name type="synonym">Cimex viridulus</name>
    <dbReference type="NCBI Taxonomy" id="85310"/>
    <lineage>
        <taxon>Eukaryota</taxon>
        <taxon>Metazoa</taxon>
        <taxon>Ecdysozoa</taxon>
        <taxon>Arthropoda</taxon>
        <taxon>Hexapoda</taxon>
        <taxon>Insecta</taxon>
        <taxon>Pterygota</taxon>
        <taxon>Neoptera</taxon>
        <taxon>Paraneoptera</taxon>
        <taxon>Hemiptera</taxon>
        <taxon>Heteroptera</taxon>
        <taxon>Panheteroptera</taxon>
        <taxon>Pentatomomorpha</taxon>
        <taxon>Pentatomoidea</taxon>
        <taxon>Pentatomidae</taxon>
        <taxon>Pentatominae</taxon>
        <taxon>Nezara</taxon>
    </lineage>
</organism>
<evidence type="ECO:0000313" key="2">
    <source>
        <dbReference type="Proteomes" id="UP001152798"/>
    </source>
</evidence>
<keyword evidence="2" id="KW-1185">Reference proteome</keyword>
<gene>
    <name evidence="1" type="ORF">NEZAVI_LOCUS15918</name>
</gene>
<accession>A0A9P0HSM5</accession>
<reference evidence="1" key="1">
    <citation type="submission" date="2022-01" db="EMBL/GenBank/DDBJ databases">
        <authorList>
            <person name="King R."/>
        </authorList>
    </citation>
    <scope>NUCLEOTIDE SEQUENCE</scope>
</reference>
<proteinExistence type="predicted"/>
<sequence>MQALQTMKIFDRKCGVLDHIPIPDLKYGVGSSILHPVGEQNVFDLKYIKILFDIWRWRERERERERVKRNEEHCKRSQDTPLGATQSCLINKECAKTYGSRMQPPRLQLRHGGHMRSQVSYFYHRRQWTDEQSGVAERANV</sequence>
<dbReference type="Proteomes" id="UP001152798">
    <property type="component" value="Chromosome 7"/>
</dbReference>
<evidence type="ECO:0000313" key="1">
    <source>
        <dbReference type="EMBL" id="CAH1408374.1"/>
    </source>
</evidence>
<dbReference type="AlphaFoldDB" id="A0A9P0HSM5"/>
<name>A0A9P0HSM5_NEZVI</name>